<dbReference type="Gene3D" id="3.10.310.50">
    <property type="match status" value="1"/>
</dbReference>
<dbReference type="eggNOG" id="COG3762">
    <property type="taxonomic scope" value="Bacteria"/>
</dbReference>
<dbReference type="Proteomes" id="UP000006457">
    <property type="component" value="Unassembled WGS sequence"/>
</dbReference>
<evidence type="ECO:0000259" key="1">
    <source>
        <dbReference type="Pfam" id="PF04536"/>
    </source>
</evidence>
<dbReference type="AlphaFoldDB" id="I3DGI2"/>
<dbReference type="InterPro" id="IPR007621">
    <property type="entry name" value="TPM_dom"/>
</dbReference>
<feature type="domain" description="TPM" evidence="1">
    <location>
        <begin position="9"/>
        <end position="124"/>
    </location>
</feature>
<proteinExistence type="predicted"/>
<dbReference type="EMBL" id="AJSX01000014">
    <property type="protein sequence ID" value="EIJ70825.1"/>
    <property type="molecule type" value="Genomic_DNA"/>
</dbReference>
<dbReference type="Pfam" id="PF04536">
    <property type="entry name" value="TPM_phosphatase"/>
    <property type="match status" value="1"/>
</dbReference>
<dbReference type="OrthoDB" id="5683663at2"/>
<evidence type="ECO:0000313" key="2">
    <source>
        <dbReference type="EMBL" id="EIJ70825.1"/>
    </source>
</evidence>
<comment type="caution">
    <text evidence="2">The sequence shown here is derived from an EMBL/GenBank/DDBJ whole genome shotgun (WGS) entry which is preliminary data.</text>
</comment>
<dbReference type="RefSeq" id="WP_005759567.1">
    <property type="nucleotide sequence ID" value="NZ_AJSX01000014.1"/>
</dbReference>
<protein>
    <submittedName>
        <fullName evidence="2">PF04536 domain protein</fullName>
    </submittedName>
</protein>
<dbReference type="PANTHER" id="PTHR30373:SF8">
    <property type="entry name" value="BLL7265 PROTEIN"/>
    <property type="match status" value="1"/>
</dbReference>
<accession>I3DGI2</accession>
<dbReference type="PANTHER" id="PTHR30373">
    <property type="entry name" value="UPF0603 PROTEIN YGCG"/>
    <property type="match status" value="1"/>
</dbReference>
<gene>
    <name evidence="2" type="ORF">HMPREF1052_2186</name>
</gene>
<reference evidence="2 3" key="1">
    <citation type="submission" date="2012-03" db="EMBL/GenBank/DDBJ databases">
        <authorList>
            <person name="Harkins D.M."/>
            <person name="Madupu R."/>
            <person name="Durkin A.S."/>
            <person name="Torralba M."/>
            <person name="Methe B."/>
            <person name="Sutton G.G."/>
            <person name="Nelson K.E."/>
        </authorList>
    </citation>
    <scope>NUCLEOTIDE SEQUENCE [LARGE SCALE GENOMIC DNA]</scope>
    <source>
        <strain evidence="2 3">CCUG 2042</strain>
    </source>
</reference>
<dbReference type="PATRIC" id="fig|1095749.3.peg.629"/>
<name>I3DGI2_9PAST</name>
<evidence type="ECO:0000313" key="3">
    <source>
        <dbReference type="Proteomes" id="UP000006457"/>
    </source>
</evidence>
<organism evidence="2 3">
    <name type="scientific">Pasteurella bettyae CCUG 2042</name>
    <dbReference type="NCBI Taxonomy" id="1095749"/>
    <lineage>
        <taxon>Bacteria</taxon>
        <taxon>Pseudomonadati</taxon>
        <taxon>Pseudomonadota</taxon>
        <taxon>Gammaproteobacteria</taxon>
        <taxon>Pasteurellales</taxon>
        <taxon>Pasteurellaceae</taxon>
        <taxon>Pasteurella</taxon>
    </lineage>
</organism>
<sequence>MSLFSRMPFDKKQIEASIIKLEQQTSAELRVYIERTMPKSDTPLSSVERALAIFSQLDMEKTEAKNAVLIYIAHKDHQCSVIGDEGIHQYVGNEFWQQQCQLMIDHFKQRDYTLGVVSAIERIGSELAKHFPIKPDDQNELPNEVIIND</sequence>
<keyword evidence="3" id="KW-1185">Reference proteome</keyword>